<protein>
    <submittedName>
        <fullName evidence="1">Uncharacterized protein</fullName>
    </submittedName>
</protein>
<name>A0A7D5V529_9HYPO</name>
<keyword evidence="2" id="KW-1185">Reference proteome</keyword>
<sequence>MSMASSPLGFAGLKLVLRYITVPLLPAKNVLLVSVATTTGAVPVTIGFIGVIPALEYLVGLRDNRPLILPWERLVL</sequence>
<reference evidence="1 2" key="1">
    <citation type="submission" date="2020-07" db="EMBL/GenBank/DDBJ databases">
        <title>Telomere length de novo assembly of all 7 chromosomes of the fungus, Metarhizium brunneum, using a novel assembly pipeline.</title>
        <authorList>
            <person name="Saud z."/>
            <person name="Kortsinoglou A."/>
            <person name="Kouvelis V.N."/>
            <person name="Butt T.M."/>
        </authorList>
    </citation>
    <scope>NUCLEOTIDE SEQUENCE [LARGE SCALE GENOMIC DNA]</scope>
    <source>
        <strain evidence="1 2">4556</strain>
    </source>
</reference>
<dbReference type="Proteomes" id="UP000510686">
    <property type="component" value="Chromosome 7"/>
</dbReference>
<accession>A0A7D5V529</accession>
<dbReference type="GeneID" id="90968252"/>
<dbReference type="OrthoDB" id="627262at2759"/>
<dbReference type="RefSeq" id="XP_065987923.1">
    <property type="nucleotide sequence ID" value="XM_066131815.1"/>
</dbReference>
<proteinExistence type="predicted"/>
<organism evidence="1 2">
    <name type="scientific">Metarhizium brunneum</name>
    <dbReference type="NCBI Taxonomy" id="500148"/>
    <lineage>
        <taxon>Eukaryota</taxon>
        <taxon>Fungi</taxon>
        <taxon>Dikarya</taxon>
        <taxon>Ascomycota</taxon>
        <taxon>Pezizomycotina</taxon>
        <taxon>Sordariomycetes</taxon>
        <taxon>Hypocreomycetidae</taxon>
        <taxon>Hypocreales</taxon>
        <taxon>Clavicipitaceae</taxon>
        <taxon>Metarhizium</taxon>
    </lineage>
</organism>
<dbReference type="KEGG" id="mbrn:90968252"/>
<evidence type="ECO:0000313" key="2">
    <source>
        <dbReference type="Proteomes" id="UP000510686"/>
    </source>
</evidence>
<gene>
    <name evidence="1" type="ORF">G6M90_00g110790</name>
</gene>
<dbReference type="AlphaFoldDB" id="A0A7D5V529"/>
<evidence type="ECO:0000313" key="1">
    <source>
        <dbReference type="EMBL" id="QLI74517.1"/>
    </source>
</evidence>
<dbReference type="EMBL" id="CP058938">
    <property type="protein sequence ID" value="QLI74517.1"/>
    <property type="molecule type" value="Genomic_DNA"/>
</dbReference>